<evidence type="ECO:0000313" key="2">
    <source>
        <dbReference type="Proteomes" id="UP000280368"/>
    </source>
</evidence>
<gene>
    <name evidence="1" type="ORF">BC961_0101</name>
</gene>
<comment type="caution">
    <text evidence="1">The sequence shown here is derived from an EMBL/GenBank/DDBJ whole genome shotgun (WGS) entry which is preliminary data.</text>
</comment>
<dbReference type="Proteomes" id="UP000280368">
    <property type="component" value="Unassembled WGS sequence"/>
</dbReference>
<dbReference type="OrthoDB" id="1375959at2"/>
<evidence type="ECO:0000313" key="1">
    <source>
        <dbReference type="EMBL" id="RMA77756.1"/>
    </source>
</evidence>
<protein>
    <submittedName>
        <fullName evidence="1">Uncharacterized protein</fullName>
    </submittedName>
</protein>
<name>A0A3L9ZZ74_9FLAO</name>
<dbReference type="RefSeq" id="WP_121923899.1">
    <property type="nucleotide sequence ID" value="NZ_CBCSGA010000002.1"/>
</dbReference>
<reference evidence="1 2" key="1">
    <citation type="submission" date="2018-10" db="EMBL/GenBank/DDBJ databases">
        <title>Genomic Encyclopedia of Archaeal and Bacterial Type Strains, Phase II (KMG-II): from individual species to whole genera.</title>
        <authorList>
            <person name="Goeker M."/>
        </authorList>
    </citation>
    <scope>NUCLEOTIDE SEQUENCE [LARGE SCALE GENOMIC DNA]</scope>
    <source>
        <strain evidence="1 2">DSM 19727</strain>
    </source>
</reference>
<keyword evidence="2" id="KW-1185">Reference proteome</keyword>
<accession>A0A3L9ZZ74</accession>
<sequence length="115" mass="13350">MKAIQYTTKVSTNILRLFYSTCTNDLVINSKQASVIEDFLLAFCIEFNRLFIADSLVMNLLQKHCIAKAKMCIDNIKQVCKDNFLEDRNAVLEFFSTNENYSILNKMRLFEKTST</sequence>
<dbReference type="AlphaFoldDB" id="A0A3L9ZZ74"/>
<dbReference type="EMBL" id="REFH01000007">
    <property type="protein sequence ID" value="RMA77756.1"/>
    <property type="molecule type" value="Genomic_DNA"/>
</dbReference>
<proteinExistence type="predicted"/>
<organism evidence="1 2">
    <name type="scientific">Flavobacterium weaverense</name>
    <dbReference type="NCBI Taxonomy" id="271156"/>
    <lineage>
        <taxon>Bacteria</taxon>
        <taxon>Pseudomonadati</taxon>
        <taxon>Bacteroidota</taxon>
        <taxon>Flavobacteriia</taxon>
        <taxon>Flavobacteriales</taxon>
        <taxon>Flavobacteriaceae</taxon>
        <taxon>Flavobacterium</taxon>
    </lineage>
</organism>